<comment type="caution">
    <text evidence="1">The sequence shown here is derived from an EMBL/GenBank/DDBJ whole genome shotgun (WGS) entry which is preliminary data.</text>
</comment>
<accession>A0AAP0JQP4</accession>
<name>A0AAP0JQP4_9MAGN</name>
<gene>
    <name evidence="1" type="ORF">Sjap_009050</name>
</gene>
<reference evidence="1 2" key="1">
    <citation type="submission" date="2024-01" db="EMBL/GenBank/DDBJ databases">
        <title>Genome assemblies of Stephania.</title>
        <authorList>
            <person name="Yang L."/>
        </authorList>
    </citation>
    <scope>NUCLEOTIDE SEQUENCE [LARGE SCALE GENOMIC DNA]</scope>
    <source>
        <strain evidence="1">QJT</strain>
        <tissue evidence="1">Leaf</tissue>
    </source>
</reference>
<evidence type="ECO:0000313" key="1">
    <source>
        <dbReference type="EMBL" id="KAK9138456.1"/>
    </source>
</evidence>
<sequence length="60" mass="6926">MAEVLYVWFQIRELVALLYQKPRSEPKCSQLQHQFCLVYSIWIISSETTPQSPSAAIPSL</sequence>
<keyword evidence="2" id="KW-1185">Reference proteome</keyword>
<protein>
    <submittedName>
        <fullName evidence="1">Uncharacterized protein</fullName>
    </submittedName>
</protein>
<proteinExistence type="predicted"/>
<dbReference type="Proteomes" id="UP001417504">
    <property type="component" value="Unassembled WGS sequence"/>
</dbReference>
<organism evidence="1 2">
    <name type="scientific">Stephania japonica</name>
    <dbReference type="NCBI Taxonomy" id="461633"/>
    <lineage>
        <taxon>Eukaryota</taxon>
        <taxon>Viridiplantae</taxon>
        <taxon>Streptophyta</taxon>
        <taxon>Embryophyta</taxon>
        <taxon>Tracheophyta</taxon>
        <taxon>Spermatophyta</taxon>
        <taxon>Magnoliopsida</taxon>
        <taxon>Ranunculales</taxon>
        <taxon>Menispermaceae</taxon>
        <taxon>Menispermoideae</taxon>
        <taxon>Cissampelideae</taxon>
        <taxon>Stephania</taxon>
    </lineage>
</organism>
<dbReference type="EMBL" id="JBBNAE010000003">
    <property type="protein sequence ID" value="KAK9138456.1"/>
    <property type="molecule type" value="Genomic_DNA"/>
</dbReference>
<dbReference type="AlphaFoldDB" id="A0AAP0JQP4"/>
<evidence type="ECO:0000313" key="2">
    <source>
        <dbReference type="Proteomes" id="UP001417504"/>
    </source>
</evidence>